<name>A0ABX6NY83_AERME</name>
<evidence type="ECO:0000313" key="1">
    <source>
        <dbReference type="EMBL" id="QJT41347.1"/>
    </source>
</evidence>
<accession>A0ABX6NY83</accession>
<keyword evidence="1" id="KW-0614">Plasmid</keyword>
<geneLocation type="plasmid" evidence="2">
    <name>paeme5</name>
</geneLocation>
<keyword evidence="2" id="KW-1185">Reference proteome</keyword>
<dbReference type="EMBL" id="CP038449">
    <property type="protein sequence ID" value="QJT41347.1"/>
    <property type="molecule type" value="Genomic_DNA"/>
</dbReference>
<sequence>MASELLKSSAVQKQLGGCQVVYQQRIVPAMRAGFGSWIIWLSIPHCRDPHYIASITLKGEMMGLSTRIHEAKGFTYQKAKELMNKLNKSPDTPARLQMVQCTTEHASGSLPTDGLRNGYEQAVLRSALAMIAEPQQLLARGADGDYRVAVIQSGWWAYQIAGRGNKTCSWQFDDSGQWRSGCGQFMRLPNTPSLCGLAFCSFCGSRLSVQDNDDEYRE</sequence>
<dbReference type="Proteomes" id="UP000502657">
    <property type="component" value="Plasmid pAeme5"/>
</dbReference>
<evidence type="ECO:0000313" key="2">
    <source>
        <dbReference type="Proteomes" id="UP000502657"/>
    </source>
</evidence>
<gene>
    <name evidence="1" type="ORF">E4188_22900</name>
</gene>
<dbReference type="RefSeq" id="WP_171270098.1">
    <property type="nucleotide sequence ID" value="NZ_CP038446.1"/>
</dbReference>
<reference evidence="1 2" key="1">
    <citation type="submission" date="2019-03" db="EMBL/GenBank/DDBJ databases">
        <title>Novel transposon Tn6433 accelerates the dissemination of tet(E) in Aeromonas from aerobic biofilm under oxytetracycline stress.</title>
        <authorList>
            <person name="Shi Y."/>
            <person name="Tian Z."/>
            <person name="Zhang Y."/>
            <person name="Zhang H."/>
            <person name="Yang M."/>
        </authorList>
    </citation>
    <scope>NUCLEOTIDE SEQUENCE [LARGE SCALE GENOMIC DNA]</scope>
    <source>
        <strain evidence="1 2">R50-22</strain>
        <plasmid evidence="2">paeme5</plasmid>
    </source>
</reference>
<protein>
    <submittedName>
        <fullName evidence="1">Uncharacterized protein</fullName>
    </submittedName>
</protein>
<organism evidence="1 2">
    <name type="scientific">Aeromonas media</name>
    <dbReference type="NCBI Taxonomy" id="651"/>
    <lineage>
        <taxon>Bacteria</taxon>
        <taxon>Pseudomonadati</taxon>
        <taxon>Pseudomonadota</taxon>
        <taxon>Gammaproteobacteria</taxon>
        <taxon>Aeromonadales</taxon>
        <taxon>Aeromonadaceae</taxon>
        <taxon>Aeromonas</taxon>
    </lineage>
</organism>
<proteinExistence type="predicted"/>